<reference evidence="3 4" key="1">
    <citation type="submission" date="2019-07" db="EMBL/GenBank/DDBJ databases">
        <title>De Novo Assembly of kiwifruit Actinidia rufa.</title>
        <authorList>
            <person name="Sugita-Konishi S."/>
            <person name="Sato K."/>
            <person name="Mori E."/>
            <person name="Abe Y."/>
            <person name="Kisaki G."/>
            <person name="Hamano K."/>
            <person name="Suezawa K."/>
            <person name="Otani M."/>
            <person name="Fukuda T."/>
            <person name="Manabe T."/>
            <person name="Gomi K."/>
            <person name="Tabuchi M."/>
            <person name="Akimitsu K."/>
            <person name="Kataoka I."/>
        </authorList>
    </citation>
    <scope>NUCLEOTIDE SEQUENCE [LARGE SCALE GENOMIC DNA]</scope>
    <source>
        <strain evidence="4">cv. Fuchu</strain>
    </source>
</reference>
<feature type="compositionally biased region" description="Basic and acidic residues" evidence="1">
    <location>
        <begin position="13"/>
        <end position="30"/>
    </location>
</feature>
<feature type="compositionally biased region" description="Basic and acidic residues" evidence="1">
    <location>
        <begin position="531"/>
        <end position="549"/>
    </location>
</feature>
<dbReference type="PANTHER" id="PTHR33223">
    <property type="entry name" value="CCHC-TYPE DOMAIN-CONTAINING PROTEIN"/>
    <property type="match status" value="1"/>
</dbReference>
<comment type="caution">
    <text evidence="3">The sequence shown here is derived from an EMBL/GenBank/DDBJ whole genome shotgun (WGS) entry which is preliminary data.</text>
</comment>
<dbReference type="OrthoDB" id="1679820at2759"/>
<gene>
    <name evidence="3" type="ORF">Acr_29g0009240</name>
</gene>
<organism evidence="3 4">
    <name type="scientific">Actinidia rufa</name>
    <dbReference type="NCBI Taxonomy" id="165716"/>
    <lineage>
        <taxon>Eukaryota</taxon>
        <taxon>Viridiplantae</taxon>
        <taxon>Streptophyta</taxon>
        <taxon>Embryophyta</taxon>
        <taxon>Tracheophyta</taxon>
        <taxon>Spermatophyta</taxon>
        <taxon>Magnoliopsida</taxon>
        <taxon>eudicotyledons</taxon>
        <taxon>Gunneridae</taxon>
        <taxon>Pentapetalae</taxon>
        <taxon>asterids</taxon>
        <taxon>Ericales</taxon>
        <taxon>Actinidiaceae</taxon>
        <taxon>Actinidia</taxon>
    </lineage>
</organism>
<evidence type="ECO:0000256" key="1">
    <source>
        <dbReference type="SAM" id="MobiDB-lite"/>
    </source>
</evidence>
<protein>
    <recommendedName>
        <fullName evidence="2">Retrotransposon gag domain-containing protein</fullName>
    </recommendedName>
</protein>
<feature type="compositionally biased region" description="Basic and acidic residues" evidence="1">
    <location>
        <begin position="377"/>
        <end position="386"/>
    </location>
</feature>
<feature type="region of interest" description="Disordered" evidence="1">
    <location>
        <begin position="1"/>
        <end position="83"/>
    </location>
</feature>
<feature type="compositionally biased region" description="Polar residues" evidence="1">
    <location>
        <begin position="513"/>
        <end position="526"/>
    </location>
</feature>
<name>A0A7J0HFC8_9ERIC</name>
<evidence type="ECO:0000313" key="3">
    <source>
        <dbReference type="EMBL" id="GFZ21762.1"/>
    </source>
</evidence>
<dbReference type="InterPro" id="IPR005162">
    <property type="entry name" value="Retrotrans_gag_dom"/>
</dbReference>
<feature type="domain" description="Retrotransposon gag" evidence="2">
    <location>
        <begin position="170"/>
        <end position="232"/>
    </location>
</feature>
<dbReference type="Proteomes" id="UP000585474">
    <property type="component" value="Unassembled WGS sequence"/>
</dbReference>
<feature type="region of interest" description="Disordered" evidence="1">
    <location>
        <begin position="367"/>
        <end position="386"/>
    </location>
</feature>
<feature type="compositionally biased region" description="Basic and acidic residues" evidence="1">
    <location>
        <begin position="73"/>
        <end position="83"/>
    </location>
</feature>
<evidence type="ECO:0000259" key="2">
    <source>
        <dbReference type="Pfam" id="PF03732"/>
    </source>
</evidence>
<feature type="region of interest" description="Disordered" evidence="1">
    <location>
        <begin position="509"/>
        <end position="549"/>
    </location>
</feature>
<dbReference type="EMBL" id="BJWL01000029">
    <property type="protein sequence ID" value="GFZ21762.1"/>
    <property type="molecule type" value="Genomic_DNA"/>
</dbReference>
<evidence type="ECO:0000313" key="4">
    <source>
        <dbReference type="Proteomes" id="UP000585474"/>
    </source>
</evidence>
<accession>A0A7J0HFC8</accession>
<dbReference type="AlphaFoldDB" id="A0A7J0HFC8"/>
<feature type="compositionally biased region" description="Polar residues" evidence="1">
    <location>
        <begin position="1"/>
        <end position="11"/>
    </location>
</feature>
<dbReference type="Pfam" id="PF03732">
    <property type="entry name" value="Retrotrans_gag"/>
    <property type="match status" value="1"/>
</dbReference>
<dbReference type="PANTHER" id="PTHR33223:SF10">
    <property type="entry name" value="AMINOTRANSFERASE-LIKE PLANT MOBILE DOMAIN-CONTAINING PROTEIN"/>
    <property type="match status" value="1"/>
</dbReference>
<proteinExistence type="predicted"/>
<keyword evidence="4" id="KW-1185">Reference proteome</keyword>
<sequence>MTSEGENCSGSRRTREEPPHVPRMPGDRGGKLLADAQRAAKTTSKQRLGRQYTVFQDKIRRRRSPANENPEGEATRCSRRSEDLRDALNAKRSQMVDLRQKLNSRREASAVMSVMPVGSAAHSVALVRKGVNFGFQTPFSPEIEGMDPLKKFVPPKFPCTTGSQILGPIVFPSSLGDLGLKWFDRLPPGSIESFYQLTESFVARFVINTKAPKAVGSLLTLKKGRNESIRNYNPLTGLWDLMSWVEMFARLEDDVREFEKTEGKLGHGEASVKRKKDGSNLYKTRAKQGINVVFKEPIYKLLARIRDKPYFKKPEPMGGDPKRQNQHWRCSYHGEKGLKIENYRALKAFLEQLVHDGHLKEFVDNEKTQAEAAETEANGRPDRVREEVEEVVDAKDEDLSLGTIHMIGGPNDPSLESKIWNEIRMIRQMHEVLSVQSLPKKKKAAETERECVTFSRADLERVQHLHSDPLVVQLRIRGYDVKRILVDTGSSVEVLADFVAEFSPRPEIPGRIQSKSLQRGENSQNAPFELRTTKENTEVDSEPPRERGPVELKGLSEGAEVILEPPQVDLSLAWQMYVDGARNRQGAGTGVGREFNAHADALASLASTVEGDLGRTVAVDVISVPSIEETQSSIFVNTQFGPSWMDPIVNYLRTDQLPDNRNEAHKIRIKVARFWISPLGDLYKRSY</sequence>